<dbReference type="Proteomes" id="UP000886689">
    <property type="component" value="Unassembled WGS sequence"/>
</dbReference>
<accession>A0A9D7K1Y3</accession>
<gene>
    <name evidence="1" type="ORF">IPL58_07510</name>
</gene>
<evidence type="ECO:0000313" key="1">
    <source>
        <dbReference type="EMBL" id="MBK8523973.1"/>
    </source>
</evidence>
<protein>
    <submittedName>
        <fullName evidence="1">Uncharacterized protein</fullName>
    </submittedName>
</protein>
<name>A0A9D7K1Y3_9PROT</name>
<proteinExistence type="predicted"/>
<dbReference type="EMBL" id="JADJUC010000005">
    <property type="protein sequence ID" value="MBK8523973.1"/>
    <property type="molecule type" value="Genomic_DNA"/>
</dbReference>
<organism evidence="1 2">
    <name type="scientific">Candidatus Proximibacter danicus</name>
    <dbReference type="NCBI Taxonomy" id="2954365"/>
    <lineage>
        <taxon>Bacteria</taxon>
        <taxon>Pseudomonadati</taxon>
        <taxon>Pseudomonadota</taxon>
        <taxon>Betaproteobacteria</taxon>
        <taxon>Candidatus Proximibacter</taxon>
    </lineage>
</organism>
<sequence length="79" mass="8484">MLNLDLRKIYRFSPVAPAPAPDQLPAGAMYYYECQECQGIVSSVPHTPAKCACGNLSGTGGKMEVKNPAALRVMTGKLR</sequence>
<reference evidence="1" key="1">
    <citation type="submission" date="2020-10" db="EMBL/GenBank/DDBJ databases">
        <title>Connecting structure to function with the recovery of over 1000 high-quality activated sludge metagenome-assembled genomes encoding full-length rRNA genes using long-read sequencing.</title>
        <authorList>
            <person name="Singleton C.M."/>
            <person name="Petriglieri F."/>
            <person name="Kristensen J.M."/>
            <person name="Kirkegaard R.H."/>
            <person name="Michaelsen T.Y."/>
            <person name="Andersen M.H."/>
            <person name="Karst S.M."/>
            <person name="Dueholm M.S."/>
            <person name="Nielsen P.H."/>
            <person name="Albertsen M."/>
        </authorList>
    </citation>
    <scope>NUCLEOTIDE SEQUENCE</scope>
    <source>
        <strain evidence="1">Hirt_18-Q3-R61-65_BATAC.395</strain>
    </source>
</reference>
<dbReference type="AlphaFoldDB" id="A0A9D7K1Y3"/>
<evidence type="ECO:0000313" key="2">
    <source>
        <dbReference type="Proteomes" id="UP000886689"/>
    </source>
</evidence>
<comment type="caution">
    <text evidence="1">The sequence shown here is derived from an EMBL/GenBank/DDBJ whole genome shotgun (WGS) entry which is preliminary data.</text>
</comment>